<dbReference type="EMBL" id="JBHUHZ010000002">
    <property type="protein sequence ID" value="MFD2163493.1"/>
    <property type="molecule type" value="Genomic_DNA"/>
</dbReference>
<name>A0ABW4ZN43_9SPHI</name>
<sequence length="232" mass="26776">MRSFLFFCFLLILTSCKVQGPALILPGYEVDKLIFKDAFAKLSARWIVETPAHKNSRVVADKNKLVIDVAAGATVWLDEKLEGGYLIEFTRKVLVDSGVNDRLSDLNVFWMAKDPKNVNTFTRSGVFEEYDSLSLYYVGMGGNTNSTTRFRKYYGDGRKPLLQEHLDKAHLLESNRDYRITLTVKNGLTEFFVDGVKFFSYQDPQPLKEGYFGFRTTWSRHEIRDFKIYSLK</sequence>
<organism evidence="3 4">
    <name type="scientific">Paradesertivirga mongoliensis</name>
    <dbReference type="NCBI Taxonomy" id="2100740"/>
    <lineage>
        <taxon>Bacteria</taxon>
        <taxon>Pseudomonadati</taxon>
        <taxon>Bacteroidota</taxon>
        <taxon>Sphingobacteriia</taxon>
        <taxon>Sphingobacteriales</taxon>
        <taxon>Sphingobacteriaceae</taxon>
        <taxon>Paradesertivirga</taxon>
    </lineage>
</organism>
<dbReference type="Gene3D" id="2.60.120.200">
    <property type="match status" value="1"/>
</dbReference>
<reference evidence="4" key="1">
    <citation type="journal article" date="2019" name="Int. J. Syst. Evol. Microbiol.">
        <title>The Global Catalogue of Microorganisms (GCM) 10K type strain sequencing project: providing services to taxonomists for standard genome sequencing and annotation.</title>
        <authorList>
            <consortium name="The Broad Institute Genomics Platform"/>
            <consortium name="The Broad Institute Genome Sequencing Center for Infectious Disease"/>
            <person name="Wu L."/>
            <person name="Ma J."/>
        </authorList>
    </citation>
    <scope>NUCLEOTIDE SEQUENCE [LARGE SCALE GENOMIC DNA]</scope>
    <source>
        <strain evidence="4">KCTC 42217</strain>
    </source>
</reference>
<evidence type="ECO:0000259" key="2">
    <source>
        <dbReference type="Pfam" id="PF19763"/>
    </source>
</evidence>
<comment type="caution">
    <text evidence="3">The sequence shown here is derived from an EMBL/GenBank/DDBJ whole genome shotgun (WGS) entry which is preliminary data.</text>
</comment>
<keyword evidence="1" id="KW-0732">Signal</keyword>
<protein>
    <submittedName>
        <fullName evidence="3">DUF6250 domain-containing protein</fullName>
    </submittedName>
</protein>
<gene>
    <name evidence="3" type="ORF">ACFSJU_13880</name>
</gene>
<feature type="domain" description="DUF6250" evidence="2">
    <location>
        <begin position="67"/>
        <end position="226"/>
    </location>
</feature>
<proteinExistence type="predicted"/>
<accession>A0ABW4ZN43</accession>
<dbReference type="InterPro" id="IPR046217">
    <property type="entry name" value="DUF6250"/>
</dbReference>
<dbReference type="RefSeq" id="WP_255900783.1">
    <property type="nucleotide sequence ID" value="NZ_JAFMZO010000002.1"/>
</dbReference>
<dbReference type="PROSITE" id="PS51257">
    <property type="entry name" value="PROKAR_LIPOPROTEIN"/>
    <property type="match status" value="1"/>
</dbReference>
<evidence type="ECO:0000256" key="1">
    <source>
        <dbReference type="SAM" id="SignalP"/>
    </source>
</evidence>
<evidence type="ECO:0000313" key="3">
    <source>
        <dbReference type="EMBL" id="MFD2163493.1"/>
    </source>
</evidence>
<feature type="signal peptide" evidence="1">
    <location>
        <begin position="1"/>
        <end position="20"/>
    </location>
</feature>
<keyword evidence="4" id="KW-1185">Reference proteome</keyword>
<evidence type="ECO:0000313" key="4">
    <source>
        <dbReference type="Proteomes" id="UP001597387"/>
    </source>
</evidence>
<feature type="chain" id="PRO_5045929851" evidence="1">
    <location>
        <begin position="21"/>
        <end position="232"/>
    </location>
</feature>
<dbReference type="Proteomes" id="UP001597387">
    <property type="component" value="Unassembled WGS sequence"/>
</dbReference>
<dbReference type="Pfam" id="PF19763">
    <property type="entry name" value="DUF6250"/>
    <property type="match status" value="1"/>
</dbReference>